<dbReference type="Ensembl" id="ENSNMLT00000010218.1">
    <property type="protein sequence ID" value="ENSNMLP00000009017.1"/>
    <property type="gene ID" value="ENSNMLG00000006327.1"/>
</dbReference>
<reference evidence="16" key="2">
    <citation type="submission" date="2025-09" db="UniProtKB">
        <authorList>
            <consortium name="Ensembl"/>
        </authorList>
    </citation>
    <scope>IDENTIFICATION</scope>
</reference>
<evidence type="ECO:0000256" key="4">
    <source>
        <dbReference type="ARBA" id="ARBA00022729"/>
    </source>
</evidence>
<evidence type="ECO:0000256" key="12">
    <source>
        <dbReference type="SAM" id="MobiDB-lite"/>
    </source>
</evidence>
<comment type="similarity">
    <text evidence="2">Belongs to the nectin family.</text>
</comment>
<evidence type="ECO:0000256" key="10">
    <source>
        <dbReference type="ARBA" id="ARBA00023180"/>
    </source>
</evidence>
<dbReference type="InterPro" id="IPR013106">
    <property type="entry name" value="Ig_V-set"/>
</dbReference>
<evidence type="ECO:0000256" key="6">
    <source>
        <dbReference type="ARBA" id="ARBA00022889"/>
    </source>
</evidence>
<evidence type="ECO:0000256" key="11">
    <source>
        <dbReference type="SAM" id="Coils"/>
    </source>
</evidence>
<evidence type="ECO:0000256" key="2">
    <source>
        <dbReference type="ARBA" id="ARBA00007810"/>
    </source>
</evidence>
<evidence type="ECO:0000313" key="16">
    <source>
        <dbReference type="Ensembl" id="ENSNMLP00000009017.1"/>
    </source>
</evidence>
<dbReference type="InterPro" id="IPR007110">
    <property type="entry name" value="Ig-like_dom"/>
</dbReference>
<dbReference type="PANTHER" id="PTHR23277">
    <property type="entry name" value="NECTIN-RELATED"/>
    <property type="match status" value="1"/>
</dbReference>
<feature type="signal peptide" evidence="14">
    <location>
        <begin position="1"/>
        <end position="26"/>
    </location>
</feature>
<feature type="chain" id="PRO_5034814415" description="Ig-like domain-containing protein" evidence="14">
    <location>
        <begin position="27"/>
        <end position="583"/>
    </location>
</feature>
<keyword evidence="8 13" id="KW-0472">Membrane</keyword>
<accession>A0A8C6SNU4</accession>
<comment type="subcellular location">
    <subcellularLocation>
        <location evidence="1">Membrane</location>
        <topology evidence="1">Single-pass membrane protein</topology>
    </subcellularLocation>
</comment>
<dbReference type="Pfam" id="PF08205">
    <property type="entry name" value="C2-set_2"/>
    <property type="match status" value="1"/>
</dbReference>
<keyword evidence="10" id="KW-0325">Glycoprotein</keyword>
<evidence type="ECO:0000259" key="15">
    <source>
        <dbReference type="PROSITE" id="PS50835"/>
    </source>
</evidence>
<dbReference type="InterPro" id="IPR003599">
    <property type="entry name" value="Ig_sub"/>
</dbReference>
<dbReference type="InterPro" id="IPR003598">
    <property type="entry name" value="Ig_sub2"/>
</dbReference>
<evidence type="ECO:0000256" key="8">
    <source>
        <dbReference type="ARBA" id="ARBA00023136"/>
    </source>
</evidence>
<keyword evidence="3 13" id="KW-0812">Transmembrane</keyword>
<dbReference type="GO" id="GO:0016020">
    <property type="term" value="C:membrane"/>
    <property type="evidence" value="ECO:0007669"/>
    <property type="project" value="UniProtKB-SubCell"/>
</dbReference>
<feature type="compositionally biased region" description="Low complexity" evidence="12">
    <location>
        <begin position="503"/>
        <end position="520"/>
    </location>
</feature>
<keyword evidence="5" id="KW-0677">Repeat</keyword>
<dbReference type="InterPro" id="IPR036179">
    <property type="entry name" value="Ig-like_dom_sf"/>
</dbReference>
<dbReference type="GO" id="GO:0005912">
    <property type="term" value="C:adherens junction"/>
    <property type="evidence" value="ECO:0007669"/>
    <property type="project" value="TreeGrafter"/>
</dbReference>
<keyword evidence="7 13" id="KW-1133">Transmembrane helix</keyword>
<dbReference type="PANTHER" id="PTHR23277:SF11">
    <property type="entry name" value="NECTIN-4"/>
    <property type="match status" value="1"/>
</dbReference>
<feature type="region of interest" description="Disordered" evidence="12">
    <location>
        <begin position="493"/>
        <end position="541"/>
    </location>
</feature>
<dbReference type="SMART" id="SM00408">
    <property type="entry name" value="IGc2"/>
    <property type="match status" value="2"/>
</dbReference>
<keyword evidence="6" id="KW-0130">Cell adhesion</keyword>
<keyword evidence="9" id="KW-1015">Disulfide bond</keyword>
<dbReference type="SUPFAM" id="SSF48726">
    <property type="entry name" value="Immunoglobulin"/>
    <property type="match status" value="3"/>
</dbReference>
<dbReference type="Pfam" id="PF07686">
    <property type="entry name" value="V-set"/>
    <property type="match status" value="1"/>
</dbReference>
<dbReference type="InterPro" id="IPR051427">
    <property type="entry name" value="Nectin/Nectin-like"/>
</dbReference>
<dbReference type="InterPro" id="IPR013783">
    <property type="entry name" value="Ig-like_fold"/>
</dbReference>
<proteinExistence type="inferred from homology"/>
<evidence type="ECO:0000256" key="13">
    <source>
        <dbReference type="SAM" id="Phobius"/>
    </source>
</evidence>
<feature type="transmembrane region" description="Helical" evidence="13">
    <location>
        <begin position="340"/>
        <end position="363"/>
    </location>
</feature>
<name>A0A8C6SNU4_9GOBI</name>
<keyword evidence="4 14" id="KW-0732">Signal</keyword>
<evidence type="ECO:0000313" key="17">
    <source>
        <dbReference type="Proteomes" id="UP000694523"/>
    </source>
</evidence>
<feature type="domain" description="Ig-like" evidence="15">
    <location>
        <begin position="239"/>
        <end position="326"/>
    </location>
</feature>
<evidence type="ECO:0000256" key="1">
    <source>
        <dbReference type="ARBA" id="ARBA00004167"/>
    </source>
</evidence>
<dbReference type="SMART" id="SM00409">
    <property type="entry name" value="IG"/>
    <property type="match status" value="2"/>
</dbReference>
<feature type="domain" description="Ig-like" evidence="15">
    <location>
        <begin position="34"/>
        <end position="141"/>
    </location>
</feature>
<dbReference type="PROSITE" id="PS50835">
    <property type="entry name" value="IG_LIKE"/>
    <property type="match status" value="3"/>
</dbReference>
<dbReference type="GO" id="GO:0007157">
    <property type="term" value="P:heterophilic cell-cell adhesion via plasma membrane cell adhesion molecules"/>
    <property type="evidence" value="ECO:0007669"/>
    <property type="project" value="TreeGrafter"/>
</dbReference>
<evidence type="ECO:0000256" key="14">
    <source>
        <dbReference type="SAM" id="SignalP"/>
    </source>
</evidence>
<evidence type="ECO:0000256" key="5">
    <source>
        <dbReference type="ARBA" id="ARBA00022737"/>
    </source>
</evidence>
<dbReference type="InterPro" id="IPR013162">
    <property type="entry name" value="CD80_C2-set"/>
</dbReference>
<dbReference type="GO" id="GO:0007156">
    <property type="term" value="P:homophilic cell adhesion via plasma membrane adhesion molecules"/>
    <property type="evidence" value="ECO:0007669"/>
    <property type="project" value="TreeGrafter"/>
</dbReference>
<feature type="region of interest" description="Disordered" evidence="12">
    <location>
        <begin position="554"/>
        <end position="583"/>
    </location>
</feature>
<reference evidence="16" key="1">
    <citation type="submission" date="2025-08" db="UniProtKB">
        <authorList>
            <consortium name="Ensembl"/>
        </authorList>
    </citation>
    <scope>IDENTIFICATION</scope>
</reference>
<dbReference type="AlphaFoldDB" id="A0A8C6SNU4"/>
<evidence type="ECO:0000256" key="9">
    <source>
        <dbReference type="ARBA" id="ARBA00023157"/>
    </source>
</evidence>
<organism evidence="16 17">
    <name type="scientific">Neogobius melanostomus</name>
    <name type="common">round goby</name>
    <dbReference type="NCBI Taxonomy" id="47308"/>
    <lineage>
        <taxon>Eukaryota</taxon>
        <taxon>Metazoa</taxon>
        <taxon>Chordata</taxon>
        <taxon>Craniata</taxon>
        <taxon>Vertebrata</taxon>
        <taxon>Euteleostomi</taxon>
        <taxon>Actinopterygii</taxon>
        <taxon>Neopterygii</taxon>
        <taxon>Teleostei</taxon>
        <taxon>Neoteleostei</taxon>
        <taxon>Acanthomorphata</taxon>
        <taxon>Gobiaria</taxon>
        <taxon>Gobiiformes</taxon>
        <taxon>Gobioidei</taxon>
        <taxon>Gobiidae</taxon>
        <taxon>Benthophilinae</taxon>
        <taxon>Neogobiini</taxon>
        <taxon>Neogobius</taxon>
    </lineage>
</organism>
<feature type="domain" description="Ig-like" evidence="15">
    <location>
        <begin position="146"/>
        <end position="230"/>
    </location>
</feature>
<dbReference type="Gene3D" id="2.60.40.10">
    <property type="entry name" value="Immunoglobulins"/>
    <property type="match status" value="3"/>
</dbReference>
<keyword evidence="11" id="KW-0175">Coiled coil</keyword>
<protein>
    <recommendedName>
        <fullName evidence="15">Ig-like domain-containing protein</fullName>
    </recommendedName>
</protein>
<evidence type="ECO:0000256" key="7">
    <source>
        <dbReference type="ARBA" id="ARBA00022989"/>
    </source>
</evidence>
<feature type="coiled-coil region" evidence="11">
    <location>
        <begin position="364"/>
        <end position="391"/>
    </location>
</feature>
<keyword evidence="17" id="KW-1185">Reference proteome</keyword>
<dbReference type="Proteomes" id="UP000694523">
    <property type="component" value="Unplaced"/>
</dbReference>
<feature type="compositionally biased region" description="Polar residues" evidence="12">
    <location>
        <begin position="571"/>
        <end position="583"/>
    </location>
</feature>
<sequence length="583" mass="65541">MDFARIKTNYALLFFYLQLYVSLSRGEFVEPSEPRASQRSMTDSQTRLPCRYKAGPGEKVVQVTWYKELPDSTKDQMITAHFTDGHTEFGRYSGRVRFESGSPTENSALLIPSTEESDEGVYTCHFSTYPNGNFERSISLTVWSLPISSLDPVVMREGQSFGLAASCRSMGRPPPHLSWDSPLVGQIQNRSSESGAVTSLFSLYPLRAMNGKRLDCLVWHPGFERPRRISNALEVQYPPEVKISAATGEWTVGLEKAELVCNTQAQPEVHNITWKWKGGALPGGSTVVGDKLVFKRPLRLNDSGVYECLASNQVGTGRMEYEFNVAEKTFRLADITSDNFLLLAIGGGAVLLVLVMVVVILLVNRHHKNRHRKLEMELSEKTLEINSLSRQNSLRRVNSASTDIRVQPEDYALLRVDSRMKNSQMSLERPIYRGSQVDELGRPVVWSERELGEERRRRVESFLKSSNMSLDSGLPSSLVPLRPQVEEGLVPCRDGELPHLRQTPSSPLRLREPPSSTSRLESWSVPGQQQQQDDDTDSGSFQISEALNNHFYYSNGQLRPRPHSNAILLHPSQQGSVIRTQTT</sequence>
<evidence type="ECO:0000256" key="3">
    <source>
        <dbReference type="ARBA" id="ARBA00022692"/>
    </source>
</evidence>